<evidence type="ECO:0008006" key="4">
    <source>
        <dbReference type="Google" id="ProtNLM"/>
    </source>
</evidence>
<name>A0ABT0UI40_9ACTN</name>
<evidence type="ECO:0000313" key="3">
    <source>
        <dbReference type="Proteomes" id="UP001431429"/>
    </source>
</evidence>
<keyword evidence="3" id="KW-1185">Reference proteome</keyword>
<keyword evidence="1" id="KW-0812">Transmembrane</keyword>
<protein>
    <recommendedName>
        <fullName evidence="4">Integral membrane protein</fullName>
    </recommendedName>
</protein>
<reference evidence="2" key="1">
    <citation type="submission" date="2022-06" db="EMBL/GenBank/DDBJ databases">
        <title>Genome public.</title>
        <authorList>
            <person name="Sun Q."/>
        </authorList>
    </citation>
    <scope>NUCLEOTIDE SEQUENCE</scope>
    <source>
        <strain evidence="2">CWNU-1</strain>
    </source>
</reference>
<feature type="transmembrane region" description="Helical" evidence="1">
    <location>
        <begin position="7"/>
        <end position="26"/>
    </location>
</feature>
<keyword evidence="1" id="KW-1133">Transmembrane helix</keyword>
<keyword evidence="1" id="KW-0472">Membrane</keyword>
<dbReference type="Proteomes" id="UP001431429">
    <property type="component" value="Unassembled WGS sequence"/>
</dbReference>
<feature type="transmembrane region" description="Helical" evidence="1">
    <location>
        <begin position="65"/>
        <end position="85"/>
    </location>
</feature>
<accession>A0ABT0UI40</accession>
<evidence type="ECO:0000256" key="1">
    <source>
        <dbReference type="SAM" id="Phobius"/>
    </source>
</evidence>
<comment type="caution">
    <text evidence="2">The sequence shown here is derived from an EMBL/GenBank/DDBJ whole genome shotgun (WGS) entry which is preliminary data.</text>
</comment>
<dbReference type="RefSeq" id="WP_250918665.1">
    <property type="nucleotide sequence ID" value="NZ_JAMQAW010000007.1"/>
</dbReference>
<evidence type="ECO:0000313" key="2">
    <source>
        <dbReference type="EMBL" id="MCM2388324.1"/>
    </source>
</evidence>
<sequence>MVDHDRSLAWLAFLVAMVTVWGMAAGAPMGGLPLRCALCLGGAVAALVGVALLPGVRRMRTLSRMLLLGTLAFPAPLALAIAAWIQVN</sequence>
<proteinExistence type="predicted"/>
<gene>
    <name evidence="2" type="ORF">NBG84_08435</name>
</gene>
<feature type="transmembrane region" description="Helical" evidence="1">
    <location>
        <begin position="32"/>
        <end position="53"/>
    </location>
</feature>
<dbReference type="EMBL" id="JAMQAW010000007">
    <property type="protein sequence ID" value="MCM2388324.1"/>
    <property type="molecule type" value="Genomic_DNA"/>
</dbReference>
<organism evidence="2 3">
    <name type="scientific">Streptomyces albipurpureus</name>
    <dbReference type="NCBI Taxonomy" id="2897419"/>
    <lineage>
        <taxon>Bacteria</taxon>
        <taxon>Bacillati</taxon>
        <taxon>Actinomycetota</taxon>
        <taxon>Actinomycetes</taxon>
        <taxon>Kitasatosporales</taxon>
        <taxon>Streptomycetaceae</taxon>
        <taxon>Streptomyces</taxon>
    </lineage>
</organism>